<organism evidence="1 2">
    <name type="scientific">Candidatus Kerfeldbacteria bacterium CG08_land_8_20_14_0_20_42_7</name>
    <dbReference type="NCBI Taxonomy" id="2014245"/>
    <lineage>
        <taxon>Bacteria</taxon>
        <taxon>Candidatus Kerfeldiibacteriota</taxon>
    </lineage>
</organism>
<accession>A0A2H0YTB5</accession>
<dbReference type="Proteomes" id="UP000228711">
    <property type="component" value="Unassembled WGS sequence"/>
</dbReference>
<dbReference type="AlphaFoldDB" id="A0A2H0YTB5"/>
<reference evidence="2" key="1">
    <citation type="submission" date="2017-09" db="EMBL/GenBank/DDBJ databases">
        <title>Depth-based differentiation of microbial function through sediment-hosted aquifers and enrichment of novel symbionts in the deep terrestrial subsurface.</title>
        <authorList>
            <person name="Probst A.J."/>
            <person name="Ladd B."/>
            <person name="Jarett J.K."/>
            <person name="Geller-Mcgrath D.E."/>
            <person name="Sieber C.M.K."/>
            <person name="Emerson J.B."/>
            <person name="Anantharaman K."/>
            <person name="Thomas B.C."/>
            <person name="Malmstrom R."/>
            <person name="Stieglmeier M."/>
            <person name="Klingl A."/>
            <person name="Woyke T."/>
            <person name="Ryan C.M."/>
            <person name="Banfield J.F."/>
        </authorList>
    </citation>
    <scope>NUCLEOTIDE SEQUENCE [LARGE SCALE GENOMIC DNA]</scope>
</reference>
<dbReference type="EMBL" id="PEXV01000056">
    <property type="protein sequence ID" value="PIS41738.1"/>
    <property type="molecule type" value="Genomic_DNA"/>
</dbReference>
<comment type="caution">
    <text evidence="1">The sequence shown here is derived from an EMBL/GenBank/DDBJ whole genome shotgun (WGS) entry which is preliminary data.</text>
</comment>
<gene>
    <name evidence="1" type="ORF">COT25_01510</name>
</gene>
<evidence type="ECO:0000313" key="2">
    <source>
        <dbReference type="Proteomes" id="UP000228711"/>
    </source>
</evidence>
<proteinExistence type="predicted"/>
<evidence type="ECO:0008006" key="3">
    <source>
        <dbReference type="Google" id="ProtNLM"/>
    </source>
</evidence>
<sequence>MSFFTRRLAPHDAQLVIPLLRQSNRFFSDQEAAQAFLHELSKGREFRGVHDGTNMLGLMGWEDRGLPKHGVVEVIRFAIPERKFVRSAAELLFDTSLASIDYYFRQQQQRLRKVFMVISNNRGHAKEFLEDRGLIREAMLKNHYHDNRNESVYSLFR</sequence>
<evidence type="ECO:0000313" key="1">
    <source>
        <dbReference type="EMBL" id="PIS41738.1"/>
    </source>
</evidence>
<name>A0A2H0YTB5_9BACT</name>
<protein>
    <recommendedName>
        <fullName evidence="3">N-acetyltransferase domain-containing protein</fullName>
    </recommendedName>
</protein>